<evidence type="ECO:0000256" key="2">
    <source>
        <dbReference type="ARBA" id="ARBA00022730"/>
    </source>
</evidence>
<sequence length="152" mass="17758">MAKEVKKSVQKAKRTARATKQGERQRTHKTHTGVRFHRPQTKQLRRTPKYARSVRQAIHNETKQQEVNHYDVLRQPLNTEKCLKKMEEHNTMVFLVNPRSTKKHIKASFEKVYDVKVRSINTLIRPDGKKKAYIKLSGDSDALPLANRIGLY</sequence>
<keyword evidence="3" id="KW-0694">RNA-binding</keyword>
<proteinExistence type="inferred from homology"/>
<evidence type="ECO:0000256" key="5">
    <source>
        <dbReference type="ARBA" id="ARBA00023274"/>
    </source>
</evidence>
<dbReference type="Proteomes" id="UP000054937">
    <property type="component" value="Unassembled WGS sequence"/>
</dbReference>
<dbReference type="InParanoid" id="A0A0V0QEN5"/>
<evidence type="ECO:0000256" key="3">
    <source>
        <dbReference type="ARBA" id="ARBA00022884"/>
    </source>
</evidence>
<dbReference type="GO" id="GO:0006412">
    <property type="term" value="P:translation"/>
    <property type="evidence" value="ECO:0007669"/>
    <property type="project" value="InterPro"/>
</dbReference>
<evidence type="ECO:0000313" key="10">
    <source>
        <dbReference type="Proteomes" id="UP000054937"/>
    </source>
</evidence>
<dbReference type="NCBIfam" id="NF011118">
    <property type="entry name" value="PRK14548.1"/>
    <property type="match status" value="1"/>
</dbReference>
<feature type="compositionally biased region" description="Basic residues" evidence="7">
    <location>
        <begin position="26"/>
        <end position="49"/>
    </location>
</feature>
<dbReference type="GO" id="GO:1990904">
    <property type="term" value="C:ribonucleoprotein complex"/>
    <property type="evidence" value="ECO:0007669"/>
    <property type="project" value="UniProtKB-KW"/>
</dbReference>
<comment type="similarity">
    <text evidence="1 6">Belongs to the universal ribosomal protein uL23 family.</text>
</comment>
<keyword evidence="5 6" id="KW-0687">Ribonucleoprotein</keyword>
<dbReference type="PANTHER" id="PTHR11620">
    <property type="entry name" value="60S RIBOSOMAL PROTEIN L23A"/>
    <property type="match status" value="1"/>
</dbReference>
<gene>
    <name evidence="9" type="ORF">PPERSA_00890</name>
</gene>
<dbReference type="AlphaFoldDB" id="A0A0V0QEN5"/>
<dbReference type="InterPro" id="IPR001014">
    <property type="entry name" value="Ribosomal_uL23_CS"/>
</dbReference>
<dbReference type="SUPFAM" id="SSF54189">
    <property type="entry name" value="Ribosomal proteins S24e, L23 and L15e"/>
    <property type="match status" value="1"/>
</dbReference>
<dbReference type="Pfam" id="PF03939">
    <property type="entry name" value="Ribosomal_L23eN"/>
    <property type="match status" value="1"/>
</dbReference>
<organism evidence="9 10">
    <name type="scientific">Pseudocohnilembus persalinus</name>
    <name type="common">Ciliate</name>
    <dbReference type="NCBI Taxonomy" id="266149"/>
    <lineage>
        <taxon>Eukaryota</taxon>
        <taxon>Sar</taxon>
        <taxon>Alveolata</taxon>
        <taxon>Ciliophora</taxon>
        <taxon>Intramacronucleata</taxon>
        <taxon>Oligohymenophorea</taxon>
        <taxon>Scuticociliatia</taxon>
        <taxon>Philasterida</taxon>
        <taxon>Pseudocohnilembidae</taxon>
        <taxon>Pseudocohnilembus</taxon>
    </lineage>
</organism>
<dbReference type="GO" id="GO:0005840">
    <property type="term" value="C:ribosome"/>
    <property type="evidence" value="ECO:0007669"/>
    <property type="project" value="UniProtKB-KW"/>
</dbReference>
<feature type="region of interest" description="Disordered" evidence="7">
    <location>
        <begin position="1"/>
        <end position="49"/>
    </location>
</feature>
<accession>A0A0V0QEN5</accession>
<dbReference type="InterPro" id="IPR005633">
    <property type="entry name" value="Ribosomal_uL23_N"/>
</dbReference>
<evidence type="ECO:0000256" key="4">
    <source>
        <dbReference type="ARBA" id="ARBA00022980"/>
    </source>
</evidence>
<dbReference type="Pfam" id="PF00276">
    <property type="entry name" value="Ribosomal_L23"/>
    <property type="match status" value="1"/>
</dbReference>
<keyword evidence="10" id="KW-1185">Reference proteome</keyword>
<dbReference type="FunCoup" id="A0A0V0QEN5">
    <property type="interactions" value="323"/>
</dbReference>
<dbReference type="FunFam" id="3.30.70.330:FF:000532">
    <property type="entry name" value="50S ribosomal protein L23"/>
    <property type="match status" value="1"/>
</dbReference>
<dbReference type="HAMAP" id="MF_01369_A">
    <property type="entry name" value="Ribosomal_uL23_A"/>
    <property type="match status" value="1"/>
</dbReference>
<evidence type="ECO:0000256" key="1">
    <source>
        <dbReference type="ARBA" id="ARBA00006700"/>
    </source>
</evidence>
<evidence type="ECO:0000259" key="8">
    <source>
        <dbReference type="Pfam" id="PF03939"/>
    </source>
</evidence>
<feature type="domain" description="Large ribosomal subunit protein uL23 N-terminal" evidence="8">
    <location>
        <begin position="10"/>
        <end position="52"/>
    </location>
</feature>
<dbReference type="InterPro" id="IPR012677">
    <property type="entry name" value="Nucleotide-bd_a/b_plait_sf"/>
</dbReference>
<dbReference type="EMBL" id="LDAU01000183">
    <property type="protein sequence ID" value="KRX00663.1"/>
    <property type="molecule type" value="Genomic_DNA"/>
</dbReference>
<dbReference type="GO" id="GO:0019843">
    <property type="term" value="F:rRNA binding"/>
    <property type="evidence" value="ECO:0007669"/>
    <property type="project" value="UniProtKB-KW"/>
</dbReference>
<dbReference type="PROSITE" id="PS00050">
    <property type="entry name" value="RIBOSOMAL_L23"/>
    <property type="match status" value="1"/>
</dbReference>
<feature type="compositionally biased region" description="Basic residues" evidence="7">
    <location>
        <begin position="8"/>
        <end position="17"/>
    </location>
</feature>
<dbReference type="InterPro" id="IPR012678">
    <property type="entry name" value="Ribosomal_uL23/eL15/eS24_sf"/>
</dbReference>
<dbReference type="OMA" id="RLDHHKV"/>
<evidence type="ECO:0000313" key="9">
    <source>
        <dbReference type="EMBL" id="KRX00663.1"/>
    </source>
</evidence>
<dbReference type="InterPro" id="IPR013025">
    <property type="entry name" value="Ribosomal_uL23-like"/>
</dbReference>
<evidence type="ECO:0000256" key="7">
    <source>
        <dbReference type="SAM" id="MobiDB-lite"/>
    </source>
</evidence>
<keyword evidence="2" id="KW-0699">rRNA-binding</keyword>
<comment type="caution">
    <text evidence="9">The sequence shown here is derived from an EMBL/GenBank/DDBJ whole genome shotgun (WGS) entry which is preliminary data.</text>
</comment>
<evidence type="ECO:0000256" key="6">
    <source>
        <dbReference type="RuleBase" id="RU003934"/>
    </source>
</evidence>
<dbReference type="Gene3D" id="3.30.70.330">
    <property type="match status" value="1"/>
</dbReference>
<protein>
    <submittedName>
        <fullName evidence="9">Ribosomal protein L23/L15e core domain</fullName>
    </submittedName>
</protein>
<reference evidence="9 10" key="1">
    <citation type="journal article" date="2015" name="Sci. Rep.">
        <title>Genome of the facultative scuticociliatosis pathogen Pseudocohnilembus persalinus provides insight into its virulence through horizontal gene transfer.</title>
        <authorList>
            <person name="Xiong J."/>
            <person name="Wang G."/>
            <person name="Cheng J."/>
            <person name="Tian M."/>
            <person name="Pan X."/>
            <person name="Warren A."/>
            <person name="Jiang C."/>
            <person name="Yuan D."/>
            <person name="Miao W."/>
        </authorList>
    </citation>
    <scope>NUCLEOTIDE SEQUENCE [LARGE SCALE GENOMIC DNA]</scope>
    <source>
        <strain evidence="9">36N120E</strain>
    </source>
</reference>
<dbReference type="OrthoDB" id="1267328at2759"/>
<name>A0A0V0QEN5_PSEPJ</name>
<dbReference type="GO" id="GO:0003735">
    <property type="term" value="F:structural constituent of ribosome"/>
    <property type="evidence" value="ECO:0007669"/>
    <property type="project" value="InterPro"/>
</dbReference>
<keyword evidence="4 6" id="KW-0689">Ribosomal protein</keyword>